<dbReference type="InterPro" id="IPR013108">
    <property type="entry name" value="Amidohydro_3"/>
</dbReference>
<accession>A0ABW2ZQM0</accession>
<proteinExistence type="predicted"/>
<dbReference type="SUPFAM" id="SSF51556">
    <property type="entry name" value="Metallo-dependent hydrolases"/>
    <property type="match status" value="1"/>
</dbReference>
<name>A0ABW2ZQM0_9MICO</name>
<protein>
    <submittedName>
        <fullName evidence="2">Amidohydrolase</fullName>
        <ecNumber evidence="2">3.5.-.-</ecNumber>
    </submittedName>
</protein>
<dbReference type="InterPro" id="IPR032466">
    <property type="entry name" value="Metal_Hydrolase"/>
</dbReference>
<evidence type="ECO:0000259" key="1">
    <source>
        <dbReference type="Pfam" id="PF07969"/>
    </source>
</evidence>
<evidence type="ECO:0000313" key="3">
    <source>
        <dbReference type="Proteomes" id="UP001597042"/>
    </source>
</evidence>
<dbReference type="RefSeq" id="WP_378753555.1">
    <property type="nucleotide sequence ID" value="NZ_JBHSSV010000017.1"/>
</dbReference>
<keyword evidence="3" id="KW-1185">Reference proteome</keyword>
<dbReference type="Proteomes" id="UP001597042">
    <property type="component" value="Unassembled WGS sequence"/>
</dbReference>
<dbReference type="GO" id="GO:0016787">
    <property type="term" value="F:hydrolase activity"/>
    <property type="evidence" value="ECO:0007669"/>
    <property type="project" value="UniProtKB-KW"/>
</dbReference>
<dbReference type="InterPro" id="IPR011059">
    <property type="entry name" value="Metal-dep_hydrolase_composite"/>
</dbReference>
<comment type="caution">
    <text evidence="2">The sequence shown here is derived from an EMBL/GenBank/DDBJ whole genome shotgun (WGS) entry which is preliminary data.</text>
</comment>
<dbReference type="EC" id="3.5.-.-" evidence="2"/>
<dbReference type="PANTHER" id="PTHR22642">
    <property type="entry name" value="IMIDAZOLONEPROPIONASE"/>
    <property type="match status" value="1"/>
</dbReference>
<reference evidence="3" key="1">
    <citation type="journal article" date="2019" name="Int. J. Syst. Evol. Microbiol.">
        <title>The Global Catalogue of Microorganisms (GCM) 10K type strain sequencing project: providing services to taxonomists for standard genome sequencing and annotation.</title>
        <authorList>
            <consortium name="The Broad Institute Genomics Platform"/>
            <consortium name="The Broad Institute Genome Sequencing Center for Infectious Disease"/>
            <person name="Wu L."/>
            <person name="Ma J."/>
        </authorList>
    </citation>
    <scope>NUCLEOTIDE SEQUENCE [LARGE SCALE GENOMIC DNA]</scope>
    <source>
        <strain evidence="3">CCUG 50754</strain>
    </source>
</reference>
<organism evidence="2 3">
    <name type="scientific">Microbacterium koreense</name>
    <dbReference type="NCBI Taxonomy" id="323761"/>
    <lineage>
        <taxon>Bacteria</taxon>
        <taxon>Bacillati</taxon>
        <taxon>Actinomycetota</taxon>
        <taxon>Actinomycetes</taxon>
        <taxon>Micrococcales</taxon>
        <taxon>Microbacteriaceae</taxon>
        <taxon>Microbacterium</taxon>
    </lineage>
</organism>
<dbReference type="Gene3D" id="3.20.20.140">
    <property type="entry name" value="Metal-dependent hydrolases"/>
    <property type="match status" value="1"/>
</dbReference>
<dbReference type="EMBL" id="JBHTIM010000001">
    <property type="protein sequence ID" value="MFD0780836.1"/>
    <property type="molecule type" value="Genomic_DNA"/>
</dbReference>
<dbReference type="PANTHER" id="PTHR22642:SF2">
    <property type="entry name" value="PROTEIN LONG AFTER FAR-RED 3"/>
    <property type="match status" value="1"/>
</dbReference>
<dbReference type="Gene3D" id="3.10.310.70">
    <property type="match status" value="1"/>
</dbReference>
<dbReference type="Gene3D" id="2.30.40.10">
    <property type="entry name" value="Urease, subunit C, domain 1"/>
    <property type="match status" value="1"/>
</dbReference>
<dbReference type="Pfam" id="PF07969">
    <property type="entry name" value="Amidohydro_3"/>
    <property type="match status" value="1"/>
</dbReference>
<evidence type="ECO:0000313" key="2">
    <source>
        <dbReference type="EMBL" id="MFD0780836.1"/>
    </source>
</evidence>
<sequence>MDAVYTNAKITTSDAARPFADTVVVENGRFTYVGDRAGAPPAPELTVHDLGGRRVLPGLIDAHTHPEKLTLSRWHVQLPPTDDLDEVLDFIAEYALSHPREEAPFLYFEYYSNAIFGEGAPTREILDRVVNDRPVLCQDFSDHASWVNTRMLELLGVTRDTPDPTPGLEVFVRDENGAPTGHVLELAYLHFVERVWKAIGWHPPVATPDTLSVFFERLRGWGVTAVFEAYVEDEATVAAVAELDRTGGLGLHYEGAVRFRSRADVDEAVSTVRRYQQTYGSERVRFRTVKIFLDGTNEMGSGAVLQPLVDGTHGEMEVGTEELAACLMILNDAGIDAHIHLVGDRAFRSACDAVQAAREELGAAWRMRVTLAHCELVDPSDMPRPADLGVMVNWTPHWSGGYFGEGARDHLGDERWNRMYDFTDIADAGATLTFGSDVVTASEENRADPFLGMQAALTRVDPEFPLDPARFPASVRPREEARIALERLIQGYTIDAARQLRLEDRIGSIAPGKLADFVVLSEDLFDVPPDAVGSIDPLAVFIEGEIVSGSLIETR</sequence>
<feature type="domain" description="Amidohydrolase 3" evidence="1">
    <location>
        <begin position="47"/>
        <end position="547"/>
    </location>
</feature>
<keyword evidence="2" id="KW-0378">Hydrolase</keyword>
<dbReference type="SUPFAM" id="SSF51338">
    <property type="entry name" value="Composite domain of metallo-dependent hydrolases"/>
    <property type="match status" value="1"/>
</dbReference>
<gene>
    <name evidence="2" type="ORF">ACFQZV_05925</name>
</gene>